<evidence type="ECO:0000313" key="1">
    <source>
        <dbReference type="EMBL" id="MBN8743671.1"/>
    </source>
</evidence>
<protein>
    <submittedName>
        <fullName evidence="1">Uncharacterized protein</fullName>
    </submittedName>
</protein>
<dbReference type="InterPro" id="IPR036188">
    <property type="entry name" value="FAD/NAD-bd_sf"/>
</dbReference>
<dbReference type="AlphaFoldDB" id="A0A8I1MW49"/>
<dbReference type="SUPFAM" id="SSF51905">
    <property type="entry name" value="FAD/NAD(P)-binding domain"/>
    <property type="match status" value="1"/>
</dbReference>
<accession>A0A8I1MW49</accession>
<name>A0A8I1MW49_THIA3</name>
<proteinExistence type="predicted"/>
<dbReference type="EMBL" id="JAFKMR010000013">
    <property type="protein sequence ID" value="MBN8743671.1"/>
    <property type="molecule type" value="Genomic_DNA"/>
</dbReference>
<comment type="caution">
    <text evidence="1">The sequence shown here is derived from an EMBL/GenBank/DDBJ whole genome shotgun (WGS) entry which is preliminary data.</text>
</comment>
<dbReference type="Proteomes" id="UP000664800">
    <property type="component" value="Unassembled WGS sequence"/>
</dbReference>
<evidence type="ECO:0000313" key="2">
    <source>
        <dbReference type="Proteomes" id="UP000664800"/>
    </source>
</evidence>
<reference evidence="1" key="1">
    <citation type="submission" date="2021-02" db="EMBL/GenBank/DDBJ databases">
        <title>Thiocyanate and organic carbon inputs drive convergent selection for specific autotrophic Afipia and Thiobacillus strains within complex microbiomes.</title>
        <authorList>
            <person name="Huddy R.J."/>
            <person name="Sachdeva R."/>
            <person name="Kadzinga F."/>
            <person name="Kantor R.S."/>
            <person name="Harrison S.T.L."/>
            <person name="Banfield J.F."/>
        </authorList>
    </citation>
    <scope>NUCLEOTIDE SEQUENCE</scope>
    <source>
        <strain evidence="1">SCN18_13_7_16_R3_B_64_19</strain>
    </source>
</reference>
<gene>
    <name evidence="1" type="ORF">J0I24_05120</name>
</gene>
<dbReference type="Gene3D" id="3.40.630.10">
    <property type="entry name" value="Zn peptidases"/>
    <property type="match status" value="1"/>
</dbReference>
<organism evidence="1 2">
    <name type="scientific">Thiomonas arsenitoxydans (strain DSM 22701 / CIP 110005 / 3As)</name>
    <dbReference type="NCBI Taxonomy" id="426114"/>
    <lineage>
        <taxon>Bacteria</taxon>
        <taxon>Pseudomonadati</taxon>
        <taxon>Pseudomonadota</taxon>
        <taxon>Betaproteobacteria</taxon>
        <taxon>Burkholderiales</taxon>
        <taxon>Thiomonas</taxon>
    </lineage>
</organism>
<sequence>MSAAELFSVKPVPVPRWQAACIVVLGAGDVGSAVAHVLFRQGYTVLLVETEQPTSPRRGMCWVDAVFDGIAVLDHLSAVRVFHPADAALAFARRIWLPLVVAPDLPLWLRQLGAQVLVDARLRKHAAAQPDLRALCGGAATAVGIGPGYTVGYNADVVIESAWGDELGRVLHVGSARALAGEPRPILGAGRERLVYAPQDGVFETSLRIGQAVEAGEVIGHVHTPEGEPLPLPAPLRGVLRGLTRSDVPVRRKTKLVEVDPRGDPALCFGLGERPMRIAQGVLQTVEQVVGAAGAPAAQPHAA</sequence>